<dbReference type="Pfam" id="PF13411">
    <property type="entry name" value="MerR_1"/>
    <property type="match status" value="1"/>
</dbReference>
<evidence type="ECO:0000259" key="5">
    <source>
        <dbReference type="PROSITE" id="PS50937"/>
    </source>
</evidence>
<evidence type="ECO:0000256" key="2">
    <source>
        <dbReference type="ARBA" id="ARBA00023015"/>
    </source>
</evidence>
<keyword evidence="7" id="KW-1185">Reference proteome</keyword>
<gene>
    <name evidence="6" type="ORF">HMPREF9465_02242</name>
</gene>
<protein>
    <recommendedName>
        <fullName evidence="5">HTH merR-type domain-containing protein</fullName>
    </recommendedName>
</protein>
<proteinExistence type="predicted"/>
<evidence type="ECO:0000313" key="7">
    <source>
        <dbReference type="Proteomes" id="UP000005835"/>
    </source>
</evidence>
<organism evidence="6 7">
    <name type="scientific">Sutterella wadsworthensis 2_1_59BFAA</name>
    <dbReference type="NCBI Taxonomy" id="742823"/>
    <lineage>
        <taxon>Bacteria</taxon>
        <taxon>Pseudomonadati</taxon>
        <taxon>Pseudomonadota</taxon>
        <taxon>Betaproteobacteria</taxon>
        <taxon>Burkholderiales</taxon>
        <taxon>Sutterellaceae</taxon>
        <taxon>Sutterella</taxon>
    </lineage>
</organism>
<dbReference type="PANTHER" id="PTHR30204:SF69">
    <property type="entry name" value="MERR-FAMILY TRANSCRIPTIONAL REGULATOR"/>
    <property type="match status" value="1"/>
</dbReference>
<keyword evidence="4" id="KW-0804">Transcription</keyword>
<dbReference type="Proteomes" id="UP000005835">
    <property type="component" value="Unassembled WGS sequence"/>
</dbReference>
<dbReference type="PROSITE" id="PS50937">
    <property type="entry name" value="HTH_MERR_2"/>
    <property type="match status" value="1"/>
</dbReference>
<dbReference type="PRINTS" id="PR00040">
    <property type="entry name" value="HTHMERR"/>
</dbReference>
<dbReference type="PATRIC" id="fig|742823.3.peg.2251"/>
<keyword evidence="1" id="KW-0678">Repressor</keyword>
<dbReference type="InterPro" id="IPR000551">
    <property type="entry name" value="MerR-type_HTH_dom"/>
</dbReference>
<name>K1KEJ3_9BURK</name>
<dbReference type="AlphaFoldDB" id="K1KEJ3"/>
<evidence type="ECO:0000256" key="3">
    <source>
        <dbReference type="ARBA" id="ARBA00023125"/>
    </source>
</evidence>
<dbReference type="HOGENOM" id="CLU_060077_2_0_4"/>
<dbReference type="Gene3D" id="1.10.1660.10">
    <property type="match status" value="1"/>
</dbReference>
<keyword evidence="2" id="KW-0805">Transcription regulation</keyword>
<dbReference type="SUPFAM" id="SSF46955">
    <property type="entry name" value="Putative DNA-binding domain"/>
    <property type="match status" value="1"/>
</dbReference>
<dbReference type="InterPro" id="IPR009061">
    <property type="entry name" value="DNA-bd_dom_put_sf"/>
</dbReference>
<evidence type="ECO:0000256" key="1">
    <source>
        <dbReference type="ARBA" id="ARBA00022491"/>
    </source>
</evidence>
<dbReference type="RefSeq" id="WP_005437125.1">
    <property type="nucleotide sequence ID" value="NZ_JH815521.1"/>
</dbReference>
<dbReference type="GO" id="GO:0003677">
    <property type="term" value="F:DNA binding"/>
    <property type="evidence" value="ECO:0007669"/>
    <property type="project" value="UniProtKB-KW"/>
</dbReference>
<dbReference type="STRING" id="742823.HMPREF9465_02242"/>
<dbReference type="InterPro" id="IPR047057">
    <property type="entry name" value="MerR_fam"/>
</dbReference>
<dbReference type="GO" id="GO:0003700">
    <property type="term" value="F:DNA-binding transcription factor activity"/>
    <property type="evidence" value="ECO:0007669"/>
    <property type="project" value="InterPro"/>
</dbReference>
<evidence type="ECO:0000313" key="6">
    <source>
        <dbReference type="EMBL" id="EKB30144.1"/>
    </source>
</evidence>
<dbReference type="EMBL" id="ADMG01000053">
    <property type="protein sequence ID" value="EKB30144.1"/>
    <property type="molecule type" value="Genomic_DNA"/>
</dbReference>
<dbReference type="SMART" id="SM00422">
    <property type="entry name" value="HTH_MERR"/>
    <property type="match status" value="1"/>
</dbReference>
<reference evidence="6 7" key="1">
    <citation type="submission" date="2012-05" db="EMBL/GenBank/DDBJ databases">
        <title>The Genome Sequence of Sutterella wadsworthensis 2_1_59BFAA.</title>
        <authorList>
            <consortium name="The Broad Institute Genome Sequencing Platform"/>
            <person name="Earl A."/>
            <person name="Ward D."/>
            <person name="Feldgarden M."/>
            <person name="Gevers D."/>
            <person name="Daigneault M."/>
            <person name="Strauss J."/>
            <person name="Allen-Vercoe E."/>
            <person name="Walker B."/>
            <person name="Young S.K."/>
            <person name="Zeng Q."/>
            <person name="Gargeya S."/>
            <person name="Fitzgerald M."/>
            <person name="Haas B."/>
            <person name="Abouelleil A."/>
            <person name="Alvarado L."/>
            <person name="Arachchi H.M."/>
            <person name="Berlin A.M."/>
            <person name="Chapman S.B."/>
            <person name="Goldberg J."/>
            <person name="Griggs A."/>
            <person name="Gujja S."/>
            <person name="Hansen M."/>
            <person name="Howarth C."/>
            <person name="Imamovic A."/>
            <person name="Larimer J."/>
            <person name="McCowen C."/>
            <person name="Montmayeur A."/>
            <person name="Murphy C."/>
            <person name="Neiman D."/>
            <person name="Pearson M."/>
            <person name="Priest M."/>
            <person name="Roberts A."/>
            <person name="Saif S."/>
            <person name="Shea T."/>
            <person name="Sisk P."/>
            <person name="Sykes S."/>
            <person name="Wortman J."/>
            <person name="Nusbaum C."/>
            <person name="Birren B."/>
        </authorList>
    </citation>
    <scope>NUCLEOTIDE SEQUENCE [LARGE SCALE GENOMIC DNA]</scope>
    <source>
        <strain evidence="6 7">2_1_59BFAA</strain>
    </source>
</reference>
<evidence type="ECO:0000256" key="4">
    <source>
        <dbReference type="ARBA" id="ARBA00023163"/>
    </source>
</evidence>
<keyword evidence="3" id="KW-0238">DNA-binding</keyword>
<dbReference type="OrthoDB" id="9808480at2"/>
<sequence>MKIGELARITGCPVTRIRFYEQKGLLPMPSRTPGGQRNYSDKALERLDFISTCRANGMKLECIERFIAFEKDPSLGSQWLLERIDEYLQQAKIQQERLDKAEQFLRHLRATFPNEILDKQ</sequence>
<feature type="domain" description="HTH merR-type" evidence="5">
    <location>
        <begin position="1"/>
        <end position="69"/>
    </location>
</feature>
<dbReference type="eggNOG" id="COG0789">
    <property type="taxonomic scope" value="Bacteria"/>
</dbReference>
<accession>K1KEJ3</accession>
<comment type="caution">
    <text evidence="6">The sequence shown here is derived from an EMBL/GenBank/DDBJ whole genome shotgun (WGS) entry which is preliminary data.</text>
</comment>
<dbReference type="PANTHER" id="PTHR30204">
    <property type="entry name" value="REDOX-CYCLING DRUG-SENSING TRANSCRIPTIONAL ACTIVATOR SOXR"/>
    <property type="match status" value="1"/>
</dbReference>